<proteinExistence type="predicted"/>
<evidence type="ECO:0000313" key="4">
    <source>
        <dbReference type="Proteomes" id="UP000077763"/>
    </source>
</evidence>
<dbReference type="Pfam" id="PF04972">
    <property type="entry name" value="BON"/>
    <property type="match status" value="1"/>
</dbReference>
<reference evidence="3 4" key="1">
    <citation type="submission" date="2016-03" db="EMBL/GenBank/DDBJ databases">
        <authorList>
            <person name="Ploux O."/>
        </authorList>
    </citation>
    <scope>NUCLEOTIDE SEQUENCE [LARGE SCALE GENOMIC DNA]</scope>
    <source>
        <strain evidence="3 4">R-45371</strain>
    </source>
</reference>
<feature type="signal peptide" evidence="1">
    <location>
        <begin position="1"/>
        <end position="29"/>
    </location>
</feature>
<dbReference type="PANTHER" id="PTHR34606:SF16">
    <property type="entry name" value="BON DOMAIN-CONTAINING PROTEIN"/>
    <property type="match status" value="1"/>
</dbReference>
<organism evidence="3 4">
    <name type="scientific">Methylomonas methanica</name>
    <dbReference type="NCBI Taxonomy" id="421"/>
    <lineage>
        <taxon>Bacteria</taxon>
        <taxon>Pseudomonadati</taxon>
        <taxon>Pseudomonadota</taxon>
        <taxon>Gammaproteobacteria</taxon>
        <taxon>Methylococcales</taxon>
        <taxon>Methylococcaceae</taxon>
        <taxon>Methylomonas</taxon>
    </lineage>
</organism>
<accession>A0A177LVB3</accession>
<keyword evidence="1" id="KW-0732">Signal</keyword>
<dbReference type="PROSITE" id="PS50914">
    <property type="entry name" value="BON"/>
    <property type="match status" value="1"/>
</dbReference>
<dbReference type="Proteomes" id="UP000077763">
    <property type="component" value="Unassembled WGS sequence"/>
</dbReference>
<dbReference type="Gene3D" id="3.30.1340.30">
    <property type="match status" value="1"/>
</dbReference>
<dbReference type="SMART" id="SM00749">
    <property type="entry name" value="BON"/>
    <property type="match status" value="1"/>
</dbReference>
<dbReference type="InterPro" id="IPR007055">
    <property type="entry name" value="BON_dom"/>
</dbReference>
<dbReference type="EMBL" id="LUUH01000100">
    <property type="protein sequence ID" value="OAH97431.1"/>
    <property type="molecule type" value="Genomic_DNA"/>
</dbReference>
<dbReference type="InterPro" id="IPR051686">
    <property type="entry name" value="Lipoprotein_DolP"/>
</dbReference>
<dbReference type="PANTHER" id="PTHR34606">
    <property type="entry name" value="BON DOMAIN-CONTAINING PROTEIN"/>
    <property type="match status" value="1"/>
</dbReference>
<dbReference type="AlphaFoldDB" id="A0A177LVB3"/>
<evidence type="ECO:0000313" key="3">
    <source>
        <dbReference type="EMBL" id="OAH97431.1"/>
    </source>
</evidence>
<name>A0A177LVB3_METMH</name>
<dbReference type="InterPro" id="IPR014004">
    <property type="entry name" value="Transpt-assoc_nodulatn_dom_bac"/>
</dbReference>
<feature type="domain" description="BON" evidence="2">
    <location>
        <begin position="132"/>
        <end position="200"/>
    </location>
</feature>
<gene>
    <name evidence="3" type="ORF">A1353_22825</name>
</gene>
<dbReference type="RefSeq" id="WP_064038604.1">
    <property type="nucleotide sequence ID" value="NZ_LUUH01000100.1"/>
</dbReference>
<sequence>MNPQTEYLYKLFTSKLFAMACLSAALGLAACQPEGQAEKAGQKVDKAVENAGQKIEQTTVKAERNIEAAKESVAQQAEKAAASIDKAAETSNDSLEKAGKQIDQAINNSEKRIDAAKDAVVDTTKATGEYLDDSAITAKVKTALLSDDFLKLAPIDVTTVNGVVTLRGTVDSEQLVGRAIGLVKSQEHVNSVQNELLVKTSVPSKQ</sequence>
<evidence type="ECO:0000259" key="2">
    <source>
        <dbReference type="PROSITE" id="PS50914"/>
    </source>
</evidence>
<protein>
    <recommendedName>
        <fullName evidence="2">BON domain-containing protein</fullName>
    </recommendedName>
</protein>
<comment type="caution">
    <text evidence="3">The sequence shown here is derived from an EMBL/GenBank/DDBJ whole genome shotgun (WGS) entry which is preliminary data.</text>
</comment>
<feature type="chain" id="PRO_5008067331" description="BON domain-containing protein" evidence="1">
    <location>
        <begin position="30"/>
        <end position="206"/>
    </location>
</feature>
<evidence type="ECO:0000256" key="1">
    <source>
        <dbReference type="SAM" id="SignalP"/>
    </source>
</evidence>